<comment type="similarity">
    <text evidence="1">Belongs to the E.coli NlpD/Haemophilus LppB family.</text>
</comment>
<feature type="domain" description="LysM" evidence="3">
    <location>
        <begin position="47"/>
        <end position="91"/>
    </location>
</feature>
<name>A0A7X0DLI2_NOVIT</name>
<dbReference type="InterPro" id="IPR011055">
    <property type="entry name" value="Dup_hybrid_motif"/>
</dbReference>
<dbReference type="InterPro" id="IPR016047">
    <property type="entry name" value="M23ase_b-sheet_dom"/>
</dbReference>
<reference evidence="4 5" key="1">
    <citation type="submission" date="2020-08" db="EMBL/GenBank/DDBJ databases">
        <title>Genomic Encyclopedia of Type Strains, Phase IV (KMG-IV): sequencing the most valuable type-strain genomes for metagenomic binning, comparative biology and taxonomic classification.</title>
        <authorList>
            <person name="Goeker M."/>
        </authorList>
    </citation>
    <scope>NUCLEOTIDE SEQUENCE [LARGE SCALE GENOMIC DNA]</scope>
    <source>
        <strain evidence="4 5">DSM 11590</strain>
    </source>
</reference>
<dbReference type="Pfam" id="PF01476">
    <property type="entry name" value="LysM"/>
    <property type="match status" value="2"/>
</dbReference>
<dbReference type="Gene3D" id="3.10.350.10">
    <property type="entry name" value="LysM domain"/>
    <property type="match status" value="2"/>
</dbReference>
<evidence type="ECO:0000313" key="5">
    <source>
        <dbReference type="Proteomes" id="UP000544872"/>
    </source>
</evidence>
<evidence type="ECO:0000313" key="4">
    <source>
        <dbReference type="EMBL" id="MBB6210030.1"/>
    </source>
</evidence>
<dbReference type="InterPro" id="IPR050570">
    <property type="entry name" value="Cell_wall_metabolism_enzyme"/>
</dbReference>
<dbReference type="CDD" id="cd12797">
    <property type="entry name" value="M23_peptidase"/>
    <property type="match status" value="1"/>
</dbReference>
<keyword evidence="5" id="KW-1185">Reference proteome</keyword>
<evidence type="ECO:0000256" key="1">
    <source>
        <dbReference type="ARBA" id="ARBA00038420"/>
    </source>
</evidence>
<gene>
    <name evidence="4" type="ORF">FHS48_001440</name>
</gene>
<dbReference type="RefSeq" id="WP_184262812.1">
    <property type="nucleotide sequence ID" value="NZ_JACIIX010000004.1"/>
</dbReference>
<dbReference type="AlphaFoldDB" id="A0A7X0DLI2"/>
<protein>
    <submittedName>
        <fullName evidence="4">Murein DD-endopeptidase MepM/ murein hydrolase activator NlpD</fullName>
    </submittedName>
</protein>
<dbReference type="InterPro" id="IPR018392">
    <property type="entry name" value="LysM"/>
</dbReference>
<evidence type="ECO:0000256" key="2">
    <source>
        <dbReference type="SAM" id="MobiDB-lite"/>
    </source>
</evidence>
<dbReference type="PANTHER" id="PTHR21666:SF263">
    <property type="entry name" value="MUREIN HYDROLASE ACTIVATOR NLPD"/>
    <property type="match status" value="1"/>
</dbReference>
<comment type="caution">
    <text evidence="4">The sequence shown here is derived from an EMBL/GenBank/DDBJ whole genome shotgun (WGS) entry which is preliminary data.</text>
</comment>
<dbReference type="PROSITE" id="PS51782">
    <property type="entry name" value="LYSM"/>
    <property type="match status" value="2"/>
</dbReference>
<organism evidence="4 5">
    <name type="scientific">Novispirillum itersonii</name>
    <name type="common">Aquaspirillum itersonii</name>
    <dbReference type="NCBI Taxonomy" id="189"/>
    <lineage>
        <taxon>Bacteria</taxon>
        <taxon>Pseudomonadati</taxon>
        <taxon>Pseudomonadota</taxon>
        <taxon>Alphaproteobacteria</taxon>
        <taxon>Rhodospirillales</taxon>
        <taxon>Novispirillaceae</taxon>
        <taxon>Novispirillum</taxon>
    </lineage>
</organism>
<dbReference type="Pfam" id="PF01551">
    <property type="entry name" value="Peptidase_M23"/>
    <property type="match status" value="1"/>
</dbReference>
<dbReference type="SMART" id="SM00257">
    <property type="entry name" value="LysM"/>
    <property type="match status" value="2"/>
</dbReference>
<dbReference type="PANTHER" id="PTHR21666">
    <property type="entry name" value="PEPTIDASE-RELATED"/>
    <property type="match status" value="1"/>
</dbReference>
<feature type="domain" description="LysM" evidence="3">
    <location>
        <begin position="1"/>
        <end position="43"/>
    </location>
</feature>
<proteinExistence type="inferred from homology"/>
<dbReference type="Proteomes" id="UP000544872">
    <property type="component" value="Unassembled WGS sequence"/>
</dbReference>
<dbReference type="GO" id="GO:0004222">
    <property type="term" value="F:metalloendopeptidase activity"/>
    <property type="evidence" value="ECO:0007669"/>
    <property type="project" value="TreeGrafter"/>
</dbReference>
<dbReference type="CDD" id="cd00118">
    <property type="entry name" value="LysM"/>
    <property type="match status" value="2"/>
</dbReference>
<evidence type="ECO:0000259" key="3">
    <source>
        <dbReference type="PROSITE" id="PS51782"/>
    </source>
</evidence>
<dbReference type="EMBL" id="JACIIX010000004">
    <property type="protein sequence ID" value="MBB6210030.1"/>
    <property type="molecule type" value="Genomic_DNA"/>
</dbReference>
<dbReference type="SUPFAM" id="SSF51261">
    <property type="entry name" value="Duplicated hybrid motif"/>
    <property type="match status" value="1"/>
</dbReference>
<sequence length="281" mass="29405">MTVGKGETLPSLARRLDIPSRFLIAENDLKSPYTLSEGQVLKVPAIRSHTVVSGETLTGISNRYGVDMTQLARINDIPAPYGVKVGQVLGIPQNEPKQPLPAAARDMAPVGQPPAATPAPATEPQAQPAQPQPAAQTGSTVPAKADMSVEPPKRAGSLFAWPIKGKVLTGFGVDAAGLRNDGINIQASPGSSVRAAENGVVVYAGNELKGFGNLLLIKHADGWMTAYAHNAELAVLRGDIVKKGQVIAKAGATGSVTSPQVHFEVRKDGAAVDPTQYMEKR</sequence>
<dbReference type="SUPFAM" id="SSF54106">
    <property type="entry name" value="LysM domain"/>
    <property type="match status" value="1"/>
</dbReference>
<feature type="region of interest" description="Disordered" evidence="2">
    <location>
        <begin position="94"/>
        <end position="149"/>
    </location>
</feature>
<dbReference type="Gene3D" id="2.70.70.10">
    <property type="entry name" value="Glucose Permease (Domain IIA)"/>
    <property type="match status" value="1"/>
</dbReference>
<dbReference type="InterPro" id="IPR036779">
    <property type="entry name" value="LysM_dom_sf"/>
</dbReference>
<feature type="compositionally biased region" description="Low complexity" evidence="2">
    <location>
        <begin position="118"/>
        <end position="137"/>
    </location>
</feature>
<keyword evidence="4" id="KW-0378">Hydrolase</keyword>
<accession>A0A7X0DLI2</accession>